<dbReference type="SUPFAM" id="SSF53597">
    <property type="entry name" value="Dihydrofolate reductase-like"/>
    <property type="match status" value="1"/>
</dbReference>
<gene>
    <name evidence="2" type="ORF">GCM10025876_16380</name>
</gene>
<accession>A0ABQ6ICK4</accession>
<evidence type="ECO:0000259" key="1">
    <source>
        <dbReference type="Pfam" id="PF01872"/>
    </source>
</evidence>
<organism evidence="2 3">
    <name type="scientific">Demequina litorisediminis</name>
    <dbReference type="NCBI Taxonomy" id="1849022"/>
    <lineage>
        <taxon>Bacteria</taxon>
        <taxon>Bacillati</taxon>
        <taxon>Actinomycetota</taxon>
        <taxon>Actinomycetes</taxon>
        <taxon>Micrococcales</taxon>
        <taxon>Demequinaceae</taxon>
        <taxon>Demequina</taxon>
    </lineage>
</organism>
<evidence type="ECO:0000313" key="2">
    <source>
        <dbReference type="EMBL" id="GMA35434.1"/>
    </source>
</evidence>
<dbReference type="EMBL" id="BSUN01000001">
    <property type="protein sequence ID" value="GMA35434.1"/>
    <property type="molecule type" value="Genomic_DNA"/>
</dbReference>
<dbReference type="PANTHER" id="PTHR38011">
    <property type="entry name" value="DIHYDROFOLATE REDUCTASE FAMILY PROTEIN (AFU_ORTHOLOGUE AFUA_8G06820)"/>
    <property type="match status" value="1"/>
</dbReference>
<sequence>MSRVRVDLNISLDGFATTTDQTPENPFGDDWGRLTGDYVATRTFRERVLGMSDGSGTTGVDDTYAAGYFEDVRAEIMGAAMFGLHLHGDDPDWRGWWGEEPPFRCPVFVLTHSEREPIAFANGTRFEFVSMAPREALKAARAVATGGDVRIGGGPTTVRDFLREGLVDSLHVAVVPILLGRGVRLWDDLRGLEAGYRVTAEAAESGVTHLTFEREDGR</sequence>
<dbReference type="Pfam" id="PF01872">
    <property type="entry name" value="RibD_C"/>
    <property type="match status" value="1"/>
</dbReference>
<reference evidence="3" key="1">
    <citation type="journal article" date="2019" name="Int. J. Syst. Evol. Microbiol.">
        <title>The Global Catalogue of Microorganisms (GCM) 10K type strain sequencing project: providing services to taxonomists for standard genome sequencing and annotation.</title>
        <authorList>
            <consortium name="The Broad Institute Genomics Platform"/>
            <consortium name="The Broad Institute Genome Sequencing Center for Infectious Disease"/>
            <person name="Wu L."/>
            <person name="Ma J."/>
        </authorList>
    </citation>
    <scope>NUCLEOTIDE SEQUENCE [LARGE SCALE GENOMIC DNA]</scope>
    <source>
        <strain evidence="3">NBRC 112299</strain>
    </source>
</reference>
<evidence type="ECO:0000313" key="3">
    <source>
        <dbReference type="Proteomes" id="UP001157125"/>
    </source>
</evidence>
<dbReference type="Gene3D" id="3.40.430.10">
    <property type="entry name" value="Dihydrofolate Reductase, subunit A"/>
    <property type="match status" value="1"/>
</dbReference>
<name>A0ABQ6ICK4_9MICO</name>
<dbReference type="InterPro" id="IPR002734">
    <property type="entry name" value="RibDG_C"/>
</dbReference>
<comment type="caution">
    <text evidence="2">The sequence shown here is derived from an EMBL/GenBank/DDBJ whole genome shotgun (WGS) entry which is preliminary data.</text>
</comment>
<proteinExistence type="predicted"/>
<feature type="domain" description="Bacterial bifunctional deaminase-reductase C-terminal" evidence="1">
    <location>
        <begin position="4"/>
        <end position="189"/>
    </location>
</feature>
<dbReference type="InterPro" id="IPR024072">
    <property type="entry name" value="DHFR-like_dom_sf"/>
</dbReference>
<keyword evidence="3" id="KW-1185">Reference proteome</keyword>
<dbReference type="PANTHER" id="PTHR38011:SF12">
    <property type="entry name" value="BIFUNCTIONAL DEAMINASE-REDUCTASE DOMAIN PROTEIN"/>
    <property type="match status" value="1"/>
</dbReference>
<dbReference type="Proteomes" id="UP001157125">
    <property type="component" value="Unassembled WGS sequence"/>
</dbReference>
<dbReference type="RefSeq" id="WP_284327977.1">
    <property type="nucleotide sequence ID" value="NZ_BSUN01000001.1"/>
</dbReference>
<dbReference type="InterPro" id="IPR050765">
    <property type="entry name" value="Riboflavin_Biosynth_HTPR"/>
</dbReference>
<protein>
    <submittedName>
        <fullName evidence="2">Deaminase reductase</fullName>
    </submittedName>
</protein>